<evidence type="ECO:0000313" key="1">
    <source>
        <dbReference type="EMBL" id="GAA5018502.1"/>
    </source>
</evidence>
<organism evidence="1 2">
    <name type="scientific">Streptomyces siamensis</name>
    <dbReference type="NCBI Taxonomy" id="1274986"/>
    <lineage>
        <taxon>Bacteria</taxon>
        <taxon>Bacillati</taxon>
        <taxon>Actinomycetota</taxon>
        <taxon>Actinomycetes</taxon>
        <taxon>Kitasatosporales</taxon>
        <taxon>Streptomycetaceae</taxon>
        <taxon>Streptomyces</taxon>
    </lineage>
</organism>
<sequence>MTPPTQNSANEVTRYSVPIVLWSVDVSHFTAARPGRRARGPADAGGAVTVLLSMPRLCPALAAPSQWSDATSVTPKGVTLTHLPDTDGS</sequence>
<reference evidence="2" key="1">
    <citation type="journal article" date="2019" name="Int. J. Syst. Evol. Microbiol.">
        <title>The Global Catalogue of Microorganisms (GCM) 10K type strain sequencing project: providing services to taxonomists for standard genome sequencing and annotation.</title>
        <authorList>
            <consortium name="The Broad Institute Genomics Platform"/>
            <consortium name="The Broad Institute Genome Sequencing Center for Infectious Disease"/>
            <person name="Wu L."/>
            <person name="Ma J."/>
        </authorList>
    </citation>
    <scope>NUCLEOTIDE SEQUENCE [LARGE SCALE GENOMIC DNA]</scope>
    <source>
        <strain evidence="2">JCM 18409</strain>
    </source>
</reference>
<proteinExistence type="predicted"/>
<name>A0ABP9J4P3_9ACTN</name>
<keyword evidence="2" id="KW-1185">Reference proteome</keyword>
<evidence type="ECO:0000313" key="2">
    <source>
        <dbReference type="Proteomes" id="UP001501759"/>
    </source>
</evidence>
<protein>
    <submittedName>
        <fullName evidence="1">Uncharacterized protein</fullName>
    </submittedName>
</protein>
<accession>A0ABP9J4P3</accession>
<dbReference type="Proteomes" id="UP001501759">
    <property type="component" value="Unassembled WGS sequence"/>
</dbReference>
<dbReference type="EMBL" id="BAABKB010000016">
    <property type="protein sequence ID" value="GAA5018502.1"/>
    <property type="molecule type" value="Genomic_DNA"/>
</dbReference>
<comment type="caution">
    <text evidence="1">The sequence shown here is derived from an EMBL/GenBank/DDBJ whole genome shotgun (WGS) entry which is preliminary data.</text>
</comment>
<gene>
    <name evidence="1" type="ORF">GCM10023335_46180</name>
</gene>